<dbReference type="Proteomes" id="UP000637720">
    <property type="component" value="Unassembled WGS sequence"/>
</dbReference>
<dbReference type="GO" id="GO:0008654">
    <property type="term" value="P:phospholipid biosynthetic process"/>
    <property type="evidence" value="ECO:0007669"/>
    <property type="project" value="InterPro"/>
</dbReference>
<dbReference type="InterPro" id="IPR000462">
    <property type="entry name" value="CDP-OH_P_trans"/>
</dbReference>
<dbReference type="GO" id="GO:0016780">
    <property type="term" value="F:phosphotransferase activity, for other substituted phosphate groups"/>
    <property type="evidence" value="ECO:0007669"/>
    <property type="project" value="InterPro"/>
</dbReference>
<evidence type="ECO:0000313" key="14">
    <source>
        <dbReference type="EMBL" id="GGJ93470.1"/>
    </source>
</evidence>
<evidence type="ECO:0000256" key="11">
    <source>
        <dbReference type="SAM" id="MobiDB-lite"/>
    </source>
</evidence>
<dbReference type="AlphaFoldDB" id="A0A8J3BB37"/>
<keyword evidence="8" id="KW-0548">Nucleotidyltransferase</keyword>
<reference evidence="14" key="2">
    <citation type="submission" date="2020-09" db="EMBL/GenBank/DDBJ databases">
        <authorList>
            <person name="Sun Q."/>
            <person name="Ohkuma M."/>
        </authorList>
    </citation>
    <scope>NUCLEOTIDE SEQUENCE</scope>
    <source>
        <strain evidence="14">JCM 14719</strain>
    </source>
</reference>
<evidence type="ECO:0000256" key="10">
    <source>
        <dbReference type="RuleBase" id="RU003750"/>
    </source>
</evidence>
<reference evidence="14" key="1">
    <citation type="journal article" date="2014" name="Int. J. Syst. Evol. Microbiol.">
        <title>Complete genome sequence of Corynebacterium casei LMG S-19264T (=DSM 44701T), isolated from a smear-ripened cheese.</title>
        <authorList>
            <consortium name="US DOE Joint Genome Institute (JGI-PGF)"/>
            <person name="Walter F."/>
            <person name="Albersmeier A."/>
            <person name="Kalinowski J."/>
            <person name="Ruckert C."/>
        </authorList>
    </citation>
    <scope>NUCLEOTIDE SEQUENCE</scope>
    <source>
        <strain evidence="14">JCM 14719</strain>
    </source>
</reference>
<gene>
    <name evidence="14" type="ORF">GCM10007043_04010</name>
</gene>
<dbReference type="EC" id="2.7.8.34" evidence="5"/>
<comment type="catalytic activity">
    <reaction evidence="9">
        <text>CDP-1L-myo-inositol + 1D-myo-inositol 3-phosphate = bis(1L-myo-inositol) 3,1'-phosphate 1-phosphate + CMP + H(+)</text>
        <dbReference type="Rhea" id="RHEA:31327"/>
        <dbReference type="ChEBI" id="CHEBI:15378"/>
        <dbReference type="ChEBI" id="CHEBI:58401"/>
        <dbReference type="ChEBI" id="CHEBI:60377"/>
        <dbReference type="ChEBI" id="CHEBI:62573"/>
        <dbReference type="ChEBI" id="CHEBI:62576"/>
        <dbReference type="EC" id="2.7.8.34"/>
    </reaction>
</comment>
<comment type="similarity">
    <text evidence="2">In the C-terminal section; belongs to the CDP-alcohol phosphatidyltransferase class-I family.</text>
</comment>
<comment type="similarity">
    <text evidence="10">Belongs to the CDP-alcohol phosphatidyltransferase class-I family.</text>
</comment>
<dbReference type="RefSeq" id="WP_188816655.1">
    <property type="nucleotide sequence ID" value="NZ_BMOF01000004.1"/>
</dbReference>
<feature type="transmembrane region" description="Helical" evidence="12">
    <location>
        <begin position="421"/>
        <end position="442"/>
    </location>
</feature>
<dbReference type="SUPFAM" id="SSF53448">
    <property type="entry name" value="Nucleotide-diphospho-sugar transferases"/>
    <property type="match status" value="1"/>
</dbReference>
<evidence type="ECO:0000256" key="6">
    <source>
        <dbReference type="ARBA" id="ARBA00018322"/>
    </source>
</evidence>
<comment type="caution">
    <text evidence="14">The sequence shown here is derived from an EMBL/GenBank/DDBJ whole genome shotgun (WGS) entry which is preliminary data.</text>
</comment>
<dbReference type="InterPro" id="IPR050065">
    <property type="entry name" value="GlmU-like"/>
</dbReference>
<proteinExistence type="inferred from homology"/>
<evidence type="ECO:0000256" key="3">
    <source>
        <dbReference type="ARBA" id="ARBA00007897"/>
    </source>
</evidence>
<evidence type="ECO:0000256" key="9">
    <source>
        <dbReference type="ARBA" id="ARBA00049235"/>
    </source>
</evidence>
<dbReference type="EMBL" id="BMOF01000004">
    <property type="protein sequence ID" value="GGJ93470.1"/>
    <property type="molecule type" value="Genomic_DNA"/>
</dbReference>
<feature type="region of interest" description="Disordered" evidence="11">
    <location>
        <begin position="149"/>
        <end position="168"/>
    </location>
</feature>
<keyword evidence="12" id="KW-1133">Transmembrane helix</keyword>
<dbReference type="InterPro" id="IPR048254">
    <property type="entry name" value="CDP_ALCOHOL_P_TRANSF_CS"/>
</dbReference>
<evidence type="ECO:0000313" key="15">
    <source>
        <dbReference type="Proteomes" id="UP000637720"/>
    </source>
</evidence>
<keyword evidence="12" id="KW-0472">Membrane</keyword>
<feature type="domain" description="MobA-like NTP transferase" evidence="13">
    <location>
        <begin position="3"/>
        <end position="132"/>
    </location>
</feature>
<evidence type="ECO:0000259" key="13">
    <source>
        <dbReference type="Pfam" id="PF12804"/>
    </source>
</evidence>
<dbReference type="Gene3D" id="1.20.120.1760">
    <property type="match status" value="1"/>
</dbReference>
<dbReference type="PANTHER" id="PTHR43584:SF8">
    <property type="entry name" value="N-ACETYLMURAMATE ALPHA-1-PHOSPHATE URIDYLYLTRANSFERASE"/>
    <property type="match status" value="1"/>
</dbReference>
<keyword evidence="12" id="KW-0812">Transmembrane</keyword>
<evidence type="ECO:0000256" key="4">
    <source>
        <dbReference type="ARBA" id="ARBA00012504"/>
    </source>
</evidence>
<accession>A0A8J3BB37</accession>
<keyword evidence="15" id="KW-1185">Reference proteome</keyword>
<sequence length="459" mass="48823">MRAVVLAAGEGRRLRSVHPGPKPLFPLLGLPLIVRTFCTLREAGIADIVVVLGHRGDEVRAALGDGSRWGVRVTYAESPDWEKGNGASVLAAAPHVAGERSWLLLMADHLVTPELVRRVAACTPPEGGVAVGVDFTPARVPDLDEATKVQTDRVTARDAADGGAANQDTRPSVVAIGKDLSAFDGVDCGVFHATSGLLDALRACAEEGRHTLSDGVRRLAAQGRAVACDIGDARWCDVDDPAAVRHARRMLLEQLPTPRDGLISRHLNRKLSVPISAALARFAVTPNQLSFATFLLTALAAGLFAAGAFVAGGVVAQVASVLDGVDGEIARLKFLRSRFGELFDAILDRIGDGLLLAGLTYGTYAATGSEWALLFGALALIGSPLSMMIKDRYRAMTGDLYRPDVHDGWVRYLLANRDGRMFVLFLGGILEQGLATLAVLAFTSLTQAVVRLARLKKFL</sequence>
<evidence type="ECO:0000256" key="1">
    <source>
        <dbReference type="ARBA" id="ARBA00000729"/>
    </source>
</evidence>
<feature type="transmembrane region" description="Helical" evidence="12">
    <location>
        <begin position="294"/>
        <end position="325"/>
    </location>
</feature>
<dbReference type="InterPro" id="IPR029044">
    <property type="entry name" value="Nucleotide-diphossugar_trans"/>
</dbReference>
<dbReference type="Pfam" id="PF12804">
    <property type="entry name" value="NTP_transf_3"/>
    <property type="match status" value="1"/>
</dbReference>
<dbReference type="Pfam" id="PF01066">
    <property type="entry name" value="CDP-OH_P_transf"/>
    <property type="match status" value="1"/>
</dbReference>
<feature type="transmembrane region" description="Helical" evidence="12">
    <location>
        <begin position="371"/>
        <end position="389"/>
    </location>
</feature>
<evidence type="ECO:0000256" key="5">
    <source>
        <dbReference type="ARBA" id="ARBA00013268"/>
    </source>
</evidence>
<dbReference type="GO" id="GO:0016779">
    <property type="term" value="F:nucleotidyltransferase activity"/>
    <property type="evidence" value="ECO:0007669"/>
    <property type="project" value="UniProtKB-KW"/>
</dbReference>
<comment type="similarity">
    <text evidence="3">In the N-terminal section; belongs to the MobA family.</text>
</comment>
<evidence type="ECO:0000256" key="12">
    <source>
        <dbReference type="SAM" id="Phobius"/>
    </source>
</evidence>
<dbReference type="Gene3D" id="3.90.550.10">
    <property type="entry name" value="Spore Coat Polysaccharide Biosynthesis Protein SpsA, Chain A"/>
    <property type="match status" value="1"/>
</dbReference>
<organism evidence="14 15">
    <name type="scientific">Calditerricola satsumensis</name>
    <dbReference type="NCBI Taxonomy" id="373054"/>
    <lineage>
        <taxon>Bacteria</taxon>
        <taxon>Bacillati</taxon>
        <taxon>Bacillota</taxon>
        <taxon>Bacilli</taxon>
        <taxon>Bacillales</taxon>
        <taxon>Bacillaceae</taxon>
        <taxon>Calditerricola</taxon>
    </lineage>
</organism>
<dbReference type="InterPro" id="IPR043130">
    <property type="entry name" value="CDP-OH_PTrfase_TM_dom"/>
</dbReference>
<evidence type="ECO:0000256" key="2">
    <source>
        <dbReference type="ARBA" id="ARBA00006982"/>
    </source>
</evidence>
<dbReference type="EC" id="2.7.7.74" evidence="4"/>
<dbReference type="InterPro" id="IPR025877">
    <property type="entry name" value="MobA-like_NTP_Trfase"/>
</dbReference>
<dbReference type="GO" id="GO:0016020">
    <property type="term" value="C:membrane"/>
    <property type="evidence" value="ECO:0007669"/>
    <property type="project" value="InterPro"/>
</dbReference>
<evidence type="ECO:0000256" key="7">
    <source>
        <dbReference type="ARBA" id="ARBA00022679"/>
    </source>
</evidence>
<feature type="compositionally biased region" description="Basic and acidic residues" evidence="11">
    <location>
        <begin position="149"/>
        <end position="160"/>
    </location>
</feature>
<dbReference type="PANTHER" id="PTHR43584">
    <property type="entry name" value="NUCLEOTIDYL TRANSFERASE"/>
    <property type="match status" value="1"/>
</dbReference>
<name>A0A8J3BB37_9BACI</name>
<keyword evidence="7 10" id="KW-0808">Transferase</keyword>
<protein>
    <recommendedName>
        <fullName evidence="6">Bifunctional IPC transferase and DIPP synthase</fullName>
        <ecNumber evidence="4">2.7.7.74</ecNumber>
        <ecNumber evidence="5">2.7.8.34</ecNumber>
    </recommendedName>
</protein>
<evidence type="ECO:0000256" key="8">
    <source>
        <dbReference type="ARBA" id="ARBA00022695"/>
    </source>
</evidence>
<dbReference type="PROSITE" id="PS00379">
    <property type="entry name" value="CDP_ALCOHOL_P_TRANSF"/>
    <property type="match status" value="1"/>
</dbReference>
<comment type="catalytic activity">
    <reaction evidence="1">
        <text>1D-myo-inositol 3-phosphate + CTP + H(+) = CDP-1L-myo-inositol + diphosphate</text>
        <dbReference type="Rhea" id="RHEA:30647"/>
        <dbReference type="ChEBI" id="CHEBI:15378"/>
        <dbReference type="ChEBI" id="CHEBI:33019"/>
        <dbReference type="ChEBI" id="CHEBI:37563"/>
        <dbReference type="ChEBI" id="CHEBI:58401"/>
        <dbReference type="ChEBI" id="CHEBI:62573"/>
        <dbReference type="EC" id="2.7.7.74"/>
    </reaction>
</comment>